<proteinExistence type="predicted"/>
<dbReference type="OrthoDB" id="9810662at2"/>
<organism evidence="8 9">
    <name type="scientific">Pollutimonas bauzanensis</name>
    <dbReference type="NCBI Taxonomy" id="658167"/>
    <lineage>
        <taxon>Bacteria</taxon>
        <taxon>Pseudomonadati</taxon>
        <taxon>Pseudomonadota</taxon>
        <taxon>Betaproteobacteria</taxon>
        <taxon>Burkholderiales</taxon>
        <taxon>Alcaligenaceae</taxon>
        <taxon>Pollutimonas</taxon>
    </lineage>
</organism>
<dbReference type="Pfam" id="PF00482">
    <property type="entry name" value="T2SSF"/>
    <property type="match status" value="1"/>
</dbReference>
<evidence type="ECO:0000256" key="4">
    <source>
        <dbReference type="ARBA" id="ARBA00022989"/>
    </source>
</evidence>
<evidence type="ECO:0000256" key="1">
    <source>
        <dbReference type="ARBA" id="ARBA00004651"/>
    </source>
</evidence>
<feature type="transmembrane region" description="Helical" evidence="6">
    <location>
        <begin position="111"/>
        <end position="128"/>
    </location>
</feature>
<evidence type="ECO:0000256" key="6">
    <source>
        <dbReference type="SAM" id="Phobius"/>
    </source>
</evidence>
<sequence length="289" mass="31211">MFFWISSAAAGLSLCALVWVFTRPLAAPKAGDDSGAPPLKLVWPWVLALAPLCAPLVSWPAREYLRRRIQVAGLAGACLPEHIVALQCLAFAAAAAAGFALWSAAVGMSPLQGAALGLAGGLASMWWPRKWLRDLGLRRQALMLREFPFLLDMTTLCVEAGLNLQGALQQAAAHGPPGPLRSELRRALADMRAGMPRMQALNELAARTGLAAVRSLVTALMQADQLGMNLGPLLRSQSEQRRAERFLRAEKLALEAPVKMLFPMVFCIFPCTFLIIGFPIAVKLMGTQF</sequence>
<evidence type="ECO:0000256" key="3">
    <source>
        <dbReference type="ARBA" id="ARBA00022692"/>
    </source>
</evidence>
<keyword evidence="3 6" id="KW-0812">Transmembrane</keyword>
<dbReference type="InterPro" id="IPR018076">
    <property type="entry name" value="T2SS_GspF_dom"/>
</dbReference>
<evidence type="ECO:0000256" key="5">
    <source>
        <dbReference type="ARBA" id="ARBA00023136"/>
    </source>
</evidence>
<evidence type="ECO:0000313" key="9">
    <source>
        <dbReference type="Proteomes" id="UP000184226"/>
    </source>
</evidence>
<feature type="transmembrane region" description="Helical" evidence="6">
    <location>
        <begin position="42"/>
        <end position="61"/>
    </location>
</feature>
<protein>
    <submittedName>
        <fullName evidence="8">Tight adherence protein C</fullName>
    </submittedName>
</protein>
<dbReference type="RefSeq" id="WP_073101048.1">
    <property type="nucleotide sequence ID" value="NZ_FQXE01000001.1"/>
</dbReference>
<name>A0A1M5M8N7_9BURK</name>
<keyword evidence="2" id="KW-1003">Cell membrane</keyword>
<dbReference type="PANTHER" id="PTHR35007:SF2">
    <property type="entry name" value="PILUS ASSEMBLE PROTEIN"/>
    <property type="match status" value="1"/>
</dbReference>
<dbReference type="AlphaFoldDB" id="A0A1M5M8N7"/>
<keyword evidence="9" id="KW-1185">Reference proteome</keyword>
<dbReference type="GO" id="GO:0005886">
    <property type="term" value="C:plasma membrane"/>
    <property type="evidence" value="ECO:0007669"/>
    <property type="project" value="UniProtKB-SubCell"/>
</dbReference>
<feature type="domain" description="Type II secretion system protein GspF" evidence="7">
    <location>
        <begin position="153"/>
        <end position="276"/>
    </location>
</feature>
<dbReference type="STRING" id="658167.SAMN04488135_101158"/>
<dbReference type="Proteomes" id="UP000184226">
    <property type="component" value="Unassembled WGS sequence"/>
</dbReference>
<evidence type="ECO:0000256" key="2">
    <source>
        <dbReference type="ARBA" id="ARBA00022475"/>
    </source>
</evidence>
<accession>A0A1M5M8N7</accession>
<comment type="subcellular location">
    <subcellularLocation>
        <location evidence="1">Cell membrane</location>
        <topology evidence="1">Multi-pass membrane protein</topology>
    </subcellularLocation>
</comment>
<dbReference type="PANTHER" id="PTHR35007">
    <property type="entry name" value="INTEGRAL MEMBRANE PROTEIN-RELATED"/>
    <property type="match status" value="1"/>
</dbReference>
<gene>
    <name evidence="8" type="ORF">SAMN04488135_101158</name>
</gene>
<evidence type="ECO:0000313" key="8">
    <source>
        <dbReference type="EMBL" id="SHG73596.1"/>
    </source>
</evidence>
<keyword evidence="4 6" id="KW-1133">Transmembrane helix</keyword>
<keyword evidence="5 6" id="KW-0472">Membrane</keyword>
<evidence type="ECO:0000259" key="7">
    <source>
        <dbReference type="Pfam" id="PF00482"/>
    </source>
</evidence>
<dbReference type="EMBL" id="FQXE01000001">
    <property type="protein sequence ID" value="SHG73596.1"/>
    <property type="molecule type" value="Genomic_DNA"/>
</dbReference>
<reference evidence="8 9" key="1">
    <citation type="submission" date="2016-11" db="EMBL/GenBank/DDBJ databases">
        <authorList>
            <person name="Jaros S."/>
            <person name="Januszkiewicz K."/>
            <person name="Wedrychowicz H."/>
        </authorList>
    </citation>
    <scope>NUCLEOTIDE SEQUENCE [LARGE SCALE GENOMIC DNA]</scope>
    <source>
        <strain evidence="8 9">CGMCC 1.10190</strain>
    </source>
</reference>
<feature type="transmembrane region" description="Helical" evidence="6">
    <location>
        <begin position="261"/>
        <end position="282"/>
    </location>
</feature>
<feature type="transmembrane region" description="Helical" evidence="6">
    <location>
        <begin position="82"/>
        <end position="105"/>
    </location>
</feature>